<proteinExistence type="predicted"/>
<dbReference type="eggNOG" id="COG1887">
    <property type="taxonomic scope" value="Bacteria"/>
</dbReference>
<dbReference type="InterPro" id="IPR043148">
    <property type="entry name" value="TagF_C"/>
</dbReference>
<protein>
    <submittedName>
        <fullName evidence="2">CDP-glycerol:poly(Glycerophosphate)glycerophosph otransferase</fullName>
    </submittedName>
</protein>
<evidence type="ECO:0000313" key="2">
    <source>
        <dbReference type="EMBL" id="AEB14375.1"/>
    </source>
</evidence>
<feature type="transmembrane region" description="Helical" evidence="1">
    <location>
        <begin position="12"/>
        <end position="31"/>
    </location>
</feature>
<dbReference type="AlphaFoldDB" id="F2NS74"/>
<dbReference type="GO" id="GO:0047355">
    <property type="term" value="F:CDP-glycerol glycerophosphotransferase activity"/>
    <property type="evidence" value="ECO:0007669"/>
    <property type="project" value="InterPro"/>
</dbReference>
<dbReference type="Proteomes" id="UP000006852">
    <property type="component" value="Chromosome"/>
</dbReference>
<reference evidence="2 3" key="1">
    <citation type="journal article" date="2011" name="Stand. Genomic Sci.">
        <title>Complete genome sequence of Treponema succinifaciens type strain (6091).</title>
        <authorList>
            <person name="Han C."/>
            <person name="Gronow S."/>
            <person name="Teshima H."/>
            <person name="Lapidus A."/>
            <person name="Nolan M."/>
            <person name="Lucas S."/>
            <person name="Hammon N."/>
            <person name="Deshpande S."/>
            <person name="Cheng J.F."/>
            <person name="Zeytun A."/>
            <person name="Tapia R."/>
            <person name="Goodwin L."/>
            <person name="Pitluck S."/>
            <person name="Liolios K."/>
            <person name="Pagani I."/>
            <person name="Ivanova N."/>
            <person name="Mavromatis K."/>
            <person name="Mikhailova N."/>
            <person name="Huntemann M."/>
            <person name="Pati A."/>
            <person name="Chen A."/>
            <person name="Palaniappan K."/>
            <person name="Land M."/>
            <person name="Hauser L."/>
            <person name="Brambilla E.M."/>
            <person name="Rohde M."/>
            <person name="Goker M."/>
            <person name="Woyke T."/>
            <person name="Bristow J."/>
            <person name="Eisen J.A."/>
            <person name="Markowitz V."/>
            <person name="Hugenholtz P."/>
            <person name="Kyrpides N.C."/>
            <person name="Klenk H.P."/>
            <person name="Detter J.C."/>
        </authorList>
    </citation>
    <scope>NUCLEOTIDE SEQUENCE [LARGE SCALE GENOMIC DNA]</scope>
    <source>
        <strain evidence="3">ATCC 33096 / DSM 2489 / 6091</strain>
    </source>
</reference>
<keyword evidence="3" id="KW-1185">Reference proteome</keyword>
<sequence length="412" mass="47456">MTSSLLYIDPGTGSMLFSILIGATATLYFLARAAVLKLKFLFTGKKGTADVSAHKYVIYNEDKRYWNVFKPVLDSFEKHHTEVTYFTSYKNDEVFSSDYKFVKAEYIGEGNTAFAKLNLLSADIVLMTTPGLDVYQMKRSKNVKHYAHLEHSTGDATMYRLFGIDYFDSVLATGMYKEKDVRWLEEHRGIKHKEIVSVGCTYLDVYKEKMEKIPVEENHKFTVLLSPSWGPSAILSRYGEKLLDPLLQTGWNVIIRPHPQSKISEKEMLEKLTEKYKDNKNLIWDYNSENIYSMKKADIMISDFSGIIYDYTFLCDKPVMYVNSDMDLGPYDAYDVPGKTPWQVNAVHSFGIELKEDQFKNIAQVIQNASDSEELKKLRADAKAKAWEHQGNAGEEVYNFMIKKDKELEEKI</sequence>
<evidence type="ECO:0000313" key="3">
    <source>
        <dbReference type="Proteomes" id="UP000006852"/>
    </source>
</evidence>
<gene>
    <name evidence="2" type="ordered locus">Tresu_1473</name>
</gene>
<keyword evidence="1" id="KW-0812">Transmembrane</keyword>
<organism evidence="2 3">
    <name type="scientific">Treponema succinifaciens (strain ATCC 33096 / DSM 2489 / 6091)</name>
    <dbReference type="NCBI Taxonomy" id="869209"/>
    <lineage>
        <taxon>Bacteria</taxon>
        <taxon>Pseudomonadati</taxon>
        <taxon>Spirochaetota</taxon>
        <taxon>Spirochaetia</taxon>
        <taxon>Spirochaetales</taxon>
        <taxon>Treponemataceae</taxon>
        <taxon>Treponema</taxon>
    </lineage>
</organism>
<dbReference type="Gene3D" id="3.40.50.12580">
    <property type="match status" value="1"/>
</dbReference>
<dbReference type="InterPro" id="IPR007554">
    <property type="entry name" value="Glycerophosphate_synth"/>
</dbReference>
<name>F2NS74_TRES6</name>
<dbReference type="KEGG" id="tsu:Tresu_1473"/>
<dbReference type="SUPFAM" id="SSF53756">
    <property type="entry name" value="UDP-Glycosyltransferase/glycogen phosphorylase"/>
    <property type="match status" value="1"/>
</dbReference>
<dbReference type="GeneID" id="302998632"/>
<dbReference type="GO" id="GO:0016020">
    <property type="term" value="C:membrane"/>
    <property type="evidence" value="ECO:0007669"/>
    <property type="project" value="InterPro"/>
</dbReference>
<dbReference type="RefSeq" id="WP_013701657.1">
    <property type="nucleotide sequence ID" value="NC_015385.1"/>
</dbReference>
<dbReference type="HOGENOM" id="CLU_037413_0_0_12"/>
<keyword evidence="1" id="KW-1133">Transmembrane helix</keyword>
<dbReference type="OrthoDB" id="9780552at2"/>
<accession>F2NS74</accession>
<dbReference type="STRING" id="869209.Tresu_1473"/>
<evidence type="ECO:0000256" key="1">
    <source>
        <dbReference type="SAM" id="Phobius"/>
    </source>
</evidence>
<reference evidence="3" key="2">
    <citation type="submission" date="2011-04" db="EMBL/GenBank/DDBJ databases">
        <title>The complete genome of chromosome of Treponema succinifaciens DSM 2489.</title>
        <authorList>
            <person name="Lucas S."/>
            <person name="Copeland A."/>
            <person name="Lapidus A."/>
            <person name="Bruce D."/>
            <person name="Goodwin L."/>
            <person name="Pitluck S."/>
            <person name="Peters L."/>
            <person name="Kyrpides N."/>
            <person name="Mavromatis K."/>
            <person name="Ivanova N."/>
            <person name="Ovchinnikova G."/>
            <person name="Teshima H."/>
            <person name="Detter J.C."/>
            <person name="Tapia R."/>
            <person name="Han C."/>
            <person name="Land M."/>
            <person name="Hauser L."/>
            <person name="Markowitz V."/>
            <person name="Cheng J.-F."/>
            <person name="Hugenholtz P."/>
            <person name="Woyke T."/>
            <person name="Wu D."/>
            <person name="Gronow S."/>
            <person name="Wellnitz S."/>
            <person name="Brambilla E."/>
            <person name="Klenk H.-P."/>
            <person name="Eisen J.A."/>
        </authorList>
    </citation>
    <scope>NUCLEOTIDE SEQUENCE [LARGE SCALE GENOMIC DNA]</scope>
    <source>
        <strain evidence="3">ATCC 33096 / DSM 2489 / 6091</strain>
    </source>
</reference>
<dbReference type="EMBL" id="CP002631">
    <property type="protein sequence ID" value="AEB14375.1"/>
    <property type="molecule type" value="Genomic_DNA"/>
</dbReference>
<dbReference type="Pfam" id="PF04464">
    <property type="entry name" value="Glyphos_transf"/>
    <property type="match status" value="1"/>
</dbReference>
<keyword evidence="1" id="KW-0472">Membrane</keyword>